<accession>A0A1H5SHE0</accession>
<dbReference type="EMBL" id="FNVU01000001">
    <property type="protein sequence ID" value="SEF50036.1"/>
    <property type="molecule type" value="Genomic_DNA"/>
</dbReference>
<keyword evidence="3" id="KW-1185">Reference proteome</keyword>
<feature type="compositionally biased region" description="Low complexity" evidence="1">
    <location>
        <begin position="523"/>
        <end position="543"/>
    </location>
</feature>
<name>A0A1H5SHE0_9ACTN</name>
<evidence type="ECO:0000256" key="1">
    <source>
        <dbReference type="SAM" id="MobiDB-lite"/>
    </source>
</evidence>
<feature type="region of interest" description="Disordered" evidence="1">
    <location>
        <begin position="767"/>
        <end position="791"/>
    </location>
</feature>
<dbReference type="RefSeq" id="WP_103883571.1">
    <property type="nucleotide sequence ID" value="NZ_FNVU01000001.1"/>
</dbReference>
<sequence length="1225" mass="128596">MTGYQNSSAADIVHDLLASAPAQAAATGGDPVEALEQARPARTAAARIAAAGGADEVAAGRLRTLVRECLGGSGARWLAVHDALAGCRGTLPALLADASPPQPAAPSGGLTAPVPRSVQETFALVIGHAAPEHAAAALAAIPDRTLERLLSAGALPGPALVAAVTEHGDSRTRVALARHPRIDTRVLARLLAVGDGTVGAAVYRNPRATPSLRRTLAHRLDAVPMDEALRAELADPGSGVPRTWLVPLLGSGDPQLVARALGSGVRAVAQQYALVRVWERGGPEAVRALLGDPGVAPHVSRSVRAAVTAALAEEAGEDTPGVALHCLREQGEPYADPGRLPGLLAATRGTSSLRDLLLEPYAQDLPALTEAHAKSPFMPTASEELARHEEASDAQRLLFRLSVLNEPWREGGRRAGNITPPERRLAAEELDDGAVWWAEGMVAAGLLDPVELIRTARPARHALAALAAVDRRGLVTDGAVAELRSLTDAQLGDRELSWAAFDRLLPGHGGSLRELITEAGRTAAPAESAAPAGPGEPGAGSAAQDPGAVDPGTLDRDSGAPAEPYTPPPTPRRDHERAALAALDLLRSLAPAGMACPDPVDPGVLHFLAHHDQVDAPGLATPVWLARACAAAGVDARGGGPWYTAPGLARVRATQPQSWGSGAMLIEHAYVQGILPADELPSLLPALRMLLLPHDWRRLSFAEAWRRALARLLRTELGTDPDAWLRLAATAEQLAGRAPAGSVTPVETHGPSWVELLAAARSGATSLGETPAASAPGEESAEEPAWAWHTPRPGTPDEAIALLARGNHLWDWPAGTLLCLADAEVIDAVLPRLGPDGAWLLAAYVLRHDRVPRVVFERLLAGRDPRALRILITESRWLDDGLVEPLAEDGDPEADLALLRHVRDPLVVRRVVARSVARAAARTGVGPEADADPVASRVLAELRADPAARPAGGAQWLCSAEPDLIEEILARYGTELGFVHQAVGCLHLLRYGGAARLTALVGRELLGQAATKLCVKALATADPAAVLRARIDRERDPARLIRKLRRCTNHWAATSTVVATLADVDWPALEAAHVEEPLPFWKELVGMSIAPTELRLRYPELLPEPGPYGLPDGVAATRSRARHGLAGLYHCPPATQIDGLLSAGMLTGTDLLHTAAPAARILAYLSSAARRTDTPAGATAALEELAGLVRTRLGADPASWARVTERLTGRDPGWEPMAPVVELLA</sequence>
<evidence type="ECO:0000313" key="3">
    <source>
        <dbReference type="Proteomes" id="UP000236754"/>
    </source>
</evidence>
<gene>
    <name evidence="2" type="ORF">SAMN05216223_101132</name>
</gene>
<feature type="compositionally biased region" description="Low complexity" evidence="1">
    <location>
        <begin position="768"/>
        <end position="788"/>
    </location>
</feature>
<protein>
    <submittedName>
        <fullName evidence="2">Uncharacterized protein</fullName>
    </submittedName>
</protein>
<feature type="region of interest" description="Disordered" evidence="1">
    <location>
        <begin position="520"/>
        <end position="574"/>
    </location>
</feature>
<proteinExistence type="predicted"/>
<organism evidence="2 3">
    <name type="scientific">Actinacidiphila yanglinensis</name>
    <dbReference type="NCBI Taxonomy" id="310779"/>
    <lineage>
        <taxon>Bacteria</taxon>
        <taxon>Bacillati</taxon>
        <taxon>Actinomycetota</taxon>
        <taxon>Actinomycetes</taxon>
        <taxon>Kitasatosporales</taxon>
        <taxon>Streptomycetaceae</taxon>
        <taxon>Actinacidiphila</taxon>
    </lineage>
</organism>
<reference evidence="2 3" key="1">
    <citation type="submission" date="2016-10" db="EMBL/GenBank/DDBJ databases">
        <authorList>
            <person name="de Groot N.N."/>
        </authorList>
    </citation>
    <scope>NUCLEOTIDE SEQUENCE [LARGE SCALE GENOMIC DNA]</scope>
    <source>
        <strain evidence="2 3">CGMCC 4.2023</strain>
    </source>
</reference>
<dbReference type="Proteomes" id="UP000236754">
    <property type="component" value="Unassembled WGS sequence"/>
</dbReference>
<evidence type="ECO:0000313" key="2">
    <source>
        <dbReference type="EMBL" id="SEF50036.1"/>
    </source>
</evidence>
<dbReference type="OrthoDB" id="3963008at2"/>
<dbReference type="AlphaFoldDB" id="A0A1H5SHE0"/>